<evidence type="ECO:0008006" key="3">
    <source>
        <dbReference type="Google" id="ProtNLM"/>
    </source>
</evidence>
<reference evidence="1 2" key="1">
    <citation type="submission" date="2013-03" db="EMBL/GenBank/DDBJ databases">
        <title>The Genome Sequence of Capronia epimyces CBS 606.96.</title>
        <authorList>
            <consortium name="The Broad Institute Genomics Platform"/>
            <person name="Cuomo C."/>
            <person name="de Hoog S."/>
            <person name="Gorbushina A."/>
            <person name="Walker B."/>
            <person name="Young S.K."/>
            <person name="Zeng Q."/>
            <person name="Gargeya S."/>
            <person name="Fitzgerald M."/>
            <person name="Haas B."/>
            <person name="Abouelleil A."/>
            <person name="Allen A.W."/>
            <person name="Alvarado L."/>
            <person name="Arachchi H.M."/>
            <person name="Berlin A.M."/>
            <person name="Chapman S.B."/>
            <person name="Gainer-Dewar J."/>
            <person name="Goldberg J."/>
            <person name="Griggs A."/>
            <person name="Gujja S."/>
            <person name="Hansen M."/>
            <person name="Howarth C."/>
            <person name="Imamovic A."/>
            <person name="Ireland A."/>
            <person name="Larimer J."/>
            <person name="McCowan C."/>
            <person name="Murphy C."/>
            <person name="Pearson M."/>
            <person name="Poon T.W."/>
            <person name="Priest M."/>
            <person name="Roberts A."/>
            <person name="Saif S."/>
            <person name="Shea T."/>
            <person name="Sisk P."/>
            <person name="Sykes S."/>
            <person name="Wortman J."/>
            <person name="Nusbaum C."/>
            <person name="Birren B."/>
        </authorList>
    </citation>
    <scope>NUCLEOTIDE SEQUENCE [LARGE SCALE GENOMIC DNA]</scope>
    <source>
        <strain evidence="1 2">CBS 606.96</strain>
    </source>
</reference>
<dbReference type="EMBL" id="AMGY01000006">
    <property type="protein sequence ID" value="EXJ81357.1"/>
    <property type="molecule type" value="Genomic_DNA"/>
</dbReference>
<dbReference type="GO" id="GO:0006749">
    <property type="term" value="P:glutathione metabolic process"/>
    <property type="evidence" value="ECO:0007669"/>
    <property type="project" value="TreeGrafter"/>
</dbReference>
<protein>
    <recommendedName>
        <fullName evidence="3">DSBA-like thioredoxin domain-containing protein</fullName>
    </recommendedName>
</protein>
<dbReference type="InterPro" id="IPR051924">
    <property type="entry name" value="GST_Kappa/NadH"/>
</dbReference>
<dbReference type="PANTHER" id="PTHR42943:SF2">
    <property type="entry name" value="GLUTATHIONE S-TRANSFERASE KAPPA 1"/>
    <property type="match status" value="1"/>
</dbReference>
<evidence type="ECO:0000313" key="1">
    <source>
        <dbReference type="EMBL" id="EXJ81357.1"/>
    </source>
</evidence>
<evidence type="ECO:0000313" key="2">
    <source>
        <dbReference type="Proteomes" id="UP000019478"/>
    </source>
</evidence>
<dbReference type="GeneID" id="19171745"/>
<accession>W9XLI4</accession>
<gene>
    <name evidence="1" type="ORF">A1O3_07647</name>
</gene>
<dbReference type="HOGENOM" id="CLU_069253_1_4_1"/>
<dbReference type="eggNOG" id="ENOG502S5GX">
    <property type="taxonomic scope" value="Eukaryota"/>
</dbReference>
<keyword evidence="2" id="KW-1185">Reference proteome</keyword>
<proteinExistence type="predicted"/>
<dbReference type="AlphaFoldDB" id="W9XLI4"/>
<dbReference type="GO" id="GO:0005739">
    <property type="term" value="C:mitochondrion"/>
    <property type="evidence" value="ECO:0007669"/>
    <property type="project" value="TreeGrafter"/>
</dbReference>
<name>W9XLI4_9EURO</name>
<dbReference type="Gene3D" id="3.40.30.10">
    <property type="entry name" value="Glutaredoxin"/>
    <property type="match status" value="1"/>
</dbReference>
<comment type="caution">
    <text evidence="1">The sequence shown here is derived from an EMBL/GenBank/DDBJ whole genome shotgun (WGS) entry which is preliminary data.</text>
</comment>
<dbReference type="InterPro" id="IPR036249">
    <property type="entry name" value="Thioredoxin-like_sf"/>
</dbReference>
<organism evidence="1 2">
    <name type="scientific">Capronia epimyces CBS 606.96</name>
    <dbReference type="NCBI Taxonomy" id="1182542"/>
    <lineage>
        <taxon>Eukaryota</taxon>
        <taxon>Fungi</taxon>
        <taxon>Dikarya</taxon>
        <taxon>Ascomycota</taxon>
        <taxon>Pezizomycotina</taxon>
        <taxon>Eurotiomycetes</taxon>
        <taxon>Chaetothyriomycetidae</taxon>
        <taxon>Chaetothyriales</taxon>
        <taxon>Herpotrichiellaceae</taxon>
        <taxon>Capronia</taxon>
    </lineage>
</organism>
<dbReference type="SUPFAM" id="SSF52833">
    <property type="entry name" value="Thioredoxin-like"/>
    <property type="match status" value="1"/>
</dbReference>
<dbReference type="OrthoDB" id="4664297at2759"/>
<dbReference type="PANTHER" id="PTHR42943">
    <property type="entry name" value="GLUTATHIONE S-TRANSFERASE KAPPA"/>
    <property type="match status" value="1"/>
</dbReference>
<dbReference type="STRING" id="1182542.W9XLI4"/>
<dbReference type="GO" id="GO:0004364">
    <property type="term" value="F:glutathione transferase activity"/>
    <property type="evidence" value="ECO:0007669"/>
    <property type="project" value="TreeGrafter"/>
</dbReference>
<dbReference type="RefSeq" id="XP_007735945.1">
    <property type="nucleotide sequence ID" value="XM_007737755.1"/>
</dbReference>
<dbReference type="GO" id="GO:0005777">
    <property type="term" value="C:peroxisome"/>
    <property type="evidence" value="ECO:0007669"/>
    <property type="project" value="TreeGrafter"/>
</dbReference>
<sequence>MSRTFPPGFPKPTLPMMRFLTALDMVRPELLPVALDSLYAAFWTDEDDVAIGRDRRSNLADPAVFGPILSQVLGQEVVRDGLDRIASPQVKKQLVANTDRALDAGAFGLPWFQCRNARGEVEAFWGFDHLGQVVRFLGLDGRGEIRALL</sequence>
<dbReference type="Proteomes" id="UP000019478">
    <property type="component" value="Unassembled WGS sequence"/>
</dbReference>
<dbReference type="GO" id="GO:0004602">
    <property type="term" value="F:glutathione peroxidase activity"/>
    <property type="evidence" value="ECO:0007669"/>
    <property type="project" value="TreeGrafter"/>
</dbReference>